<organism evidence="2 3">
    <name type="scientific">Bartonella grahamii</name>
    <dbReference type="NCBI Taxonomy" id="33045"/>
    <lineage>
        <taxon>Bacteria</taxon>
        <taxon>Pseudomonadati</taxon>
        <taxon>Pseudomonadota</taxon>
        <taxon>Alphaproteobacteria</taxon>
        <taxon>Hyphomicrobiales</taxon>
        <taxon>Bartonellaceae</taxon>
        <taxon>Bartonella</taxon>
    </lineage>
</organism>
<dbReference type="Gene3D" id="1.20.5.170">
    <property type="match status" value="1"/>
</dbReference>
<reference evidence="2 3" key="1">
    <citation type="submission" date="2018-06" db="EMBL/GenBank/DDBJ databases">
        <authorList>
            <consortium name="Pathogen Informatics"/>
            <person name="Doyle S."/>
        </authorList>
    </citation>
    <scope>NUCLEOTIDE SEQUENCE [LARGE SCALE GENOMIC DNA]</scope>
    <source>
        <strain evidence="2 3">NCTC12860</strain>
    </source>
</reference>
<evidence type="ECO:0000259" key="1">
    <source>
        <dbReference type="Pfam" id="PF05662"/>
    </source>
</evidence>
<evidence type="ECO:0000313" key="3">
    <source>
        <dbReference type="Proteomes" id="UP000253846"/>
    </source>
</evidence>
<dbReference type="EMBL" id="UFTD01000001">
    <property type="protein sequence ID" value="SSZ39874.1"/>
    <property type="molecule type" value="Genomic_DNA"/>
</dbReference>
<name>A0A336NCH6_BARGR</name>
<dbReference type="GO" id="GO:0019867">
    <property type="term" value="C:outer membrane"/>
    <property type="evidence" value="ECO:0007669"/>
    <property type="project" value="InterPro"/>
</dbReference>
<proteinExistence type="predicted"/>
<accession>A0A336NCH6</accession>
<gene>
    <name evidence="2" type="ORF">NCTC12860_01095</name>
</gene>
<dbReference type="Proteomes" id="UP000253846">
    <property type="component" value="Unassembled WGS sequence"/>
</dbReference>
<sequence>MTFGKTIVPAALHTVANKVTENSTDVVNGSQLYSLGDKVAKSLGSGAYFSDGIFTAPTYKLSSA</sequence>
<dbReference type="RefSeq" id="WP_026500601.1">
    <property type="nucleotide sequence ID" value="NZ_CACVBG010000001.1"/>
</dbReference>
<feature type="domain" description="Trimeric autotransporter adhesin YadA-like stalk" evidence="1">
    <location>
        <begin position="22"/>
        <end position="50"/>
    </location>
</feature>
<dbReference type="InterPro" id="IPR008635">
    <property type="entry name" value="Coiled_stalk_dom"/>
</dbReference>
<dbReference type="Pfam" id="PF05662">
    <property type="entry name" value="YadA_stalk"/>
    <property type="match status" value="1"/>
</dbReference>
<protein>
    <recommendedName>
        <fullName evidence="1">Trimeric autotransporter adhesin YadA-like stalk domain-containing protein</fullName>
    </recommendedName>
</protein>
<dbReference type="AlphaFoldDB" id="A0A336NCH6"/>
<evidence type="ECO:0000313" key="2">
    <source>
        <dbReference type="EMBL" id="SSZ39874.1"/>
    </source>
</evidence>